<proteinExistence type="predicted"/>
<evidence type="ECO:0008006" key="2">
    <source>
        <dbReference type="Google" id="ProtNLM"/>
    </source>
</evidence>
<comment type="caution">
    <text evidence="1">The sequence shown here is derived from an EMBL/GenBank/DDBJ whole genome shotgun (WGS) entry which is preliminary data.</text>
</comment>
<evidence type="ECO:0000313" key="1">
    <source>
        <dbReference type="EMBL" id="MPL87687.1"/>
    </source>
</evidence>
<gene>
    <name evidence="1" type="ORF">SDC9_33693</name>
</gene>
<dbReference type="AlphaFoldDB" id="A0A644V903"/>
<dbReference type="PROSITE" id="PS51257">
    <property type="entry name" value="PROKAR_LIPOPROTEIN"/>
    <property type="match status" value="1"/>
</dbReference>
<name>A0A644V903_9ZZZZ</name>
<dbReference type="EMBL" id="VSSQ01000243">
    <property type="protein sequence ID" value="MPL87687.1"/>
    <property type="molecule type" value="Genomic_DNA"/>
</dbReference>
<reference evidence="1" key="1">
    <citation type="submission" date="2019-08" db="EMBL/GenBank/DDBJ databases">
        <authorList>
            <person name="Kucharzyk K."/>
            <person name="Murdoch R.W."/>
            <person name="Higgins S."/>
            <person name="Loffler F."/>
        </authorList>
    </citation>
    <scope>NUCLEOTIDE SEQUENCE</scope>
</reference>
<organism evidence="1">
    <name type="scientific">bioreactor metagenome</name>
    <dbReference type="NCBI Taxonomy" id="1076179"/>
    <lineage>
        <taxon>unclassified sequences</taxon>
        <taxon>metagenomes</taxon>
        <taxon>ecological metagenomes</taxon>
    </lineage>
</organism>
<sequence length="159" mass="17971">MYRYGAPLFLVFLLSSGCAVRYPDNIWAPKSVPEMFSSGYAMRNIASKCNDGFYTGFSAKNLDQRMSQRCEHLDGGNIICAVRGLDDRSRYELRPVYDSSTKKTEYKYEYIPENDRYVINLYINDKGIVYDCKAGEGHAALIYKSEPEKGSIAATLPAN</sequence>
<protein>
    <recommendedName>
        <fullName evidence="2">Lipoprotein</fullName>
    </recommendedName>
</protein>
<accession>A0A644V903</accession>